<feature type="binding site" evidence="5">
    <location>
        <position position="367"/>
    </location>
    <ligand>
        <name>Zn(2+)</name>
        <dbReference type="ChEBI" id="CHEBI:29105"/>
    </ligand>
</feature>
<dbReference type="PROSITE" id="PS50970">
    <property type="entry name" value="HCY"/>
    <property type="match status" value="1"/>
</dbReference>
<name>A0A0F8XHJ0_9EURO</name>
<comment type="cofactor">
    <cofactor evidence="5">
        <name>Zn(2+)</name>
        <dbReference type="ChEBI" id="CHEBI:29105"/>
    </cofactor>
</comment>
<evidence type="ECO:0000256" key="2">
    <source>
        <dbReference type="ARBA" id="ARBA00022679"/>
    </source>
</evidence>
<dbReference type="SUPFAM" id="SSF82282">
    <property type="entry name" value="Homocysteine S-methyltransferase"/>
    <property type="match status" value="1"/>
</dbReference>
<dbReference type="InterPro" id="IPR003726">
    <property type="entry name" value="HCY_dom"/>
</dbReference>
<proteinExistence type="predicted"/>
<evidence type="ECO:0000256" key="1">
    <source>
        <dbReference type="ARBA" id="ARBA00022603"/>
    </source>
</evidence>
<dbReference type="GO" id="GO:0033528">
    <property type="term" value="P:S-methylmethionine cycle"/>
    <property type="evidence" value="ECO:0007669"/>
    <property type="project" value="TreeGrafter"/>
</dbReference>
<dbReference type="OrthoDB" id="261426at2759"/>
<dbReference type="InterPro" id="IPR036589">
    <property type="entry name" value="HCY_dom_sf"/>
</dbReference>
<evidence type="ECO:0000259" key="6">
    <source>
        <dbReference type="PROSITE" id="PS50970"/>
    </source>
</evidence>
<keyword evidence="8" id="KW-1185">Reference proteome</keyword>
<gene>
    <name evidence="7" type="ORF">ARAM_004829</name>
</gene>
<dbReference type="Gene3D" id="3.20.20.330">
    <property type="entry name" value="Homocysteine-binding-like domain"/>
    <property type="match status" value="1"/>
</dbReference>
<comment type="caution">
    <text evidence="7">The sequence shown here is derived from an EMBL/GenBank/DDBJ whole genome shotgun (WGS) entry which is preliminary data.</text>
</comment>
<keyword evidence="4 5" id="KW-0862">Zinc</keyword>
<dbReference type="EMBL" id="JZBS01001361">
    <property type="protein sequence ID" value="KKK23057.1"/>
    <property type="molecule type" value="Genomic_DNA"/>
</dbReference>
<evidence type="ECO:0000256" key="3">
    <source>
        <dbReference type="ARBA" id="ARBA00022723"/>
    </source>
</evidence>
<keyword evidence="3 5" id="KW-0479">Metal-binding</keyword>
<feature type="domain" description="Hcy-binding" evidence="6">
    <location>
        <begin position="14"/>
        <end position="382"/>
    </location>
</feature>
<sequence length="385" mass="42962">MNRMCNCKTSSSTIPSHKHAAMLQIRLLDGGLGTTLEAPPYHVCFGTDTPLWSSHLLISDPTKLQAAHKAFLDAGADILLTATYQTSTAGFTRTDASYTPQDAARYMRSAIPLAWAAIASLGEGQRPRQVALSLGPYGATTFPVGTEYTGLYPPEMDREDALREWHAQRLKMFIEGETEGDSDSSWDKIDYVAFETVLRQDEVRAVRGAMFDVLRGQDRVQGQKSRESKPWWICGVFPAEEVDEDAIRKWVDAALAEESGFPRPWGIGLNCVRMENVAKIVSIMQDEVRRLSEMPQGGFADEWDSSSGKPWLVLYPDGTKGEKYDQVTKTWVKVREPIETRPWDEAYWDVVQSVSEEDWEGLVMGGCCRAGPAEISALRRRIDAA</sequence>
<dbReference type="PANTHER" id="PTHR46015:SF1">
    <property type="entry name" value="HOMOCYSTEINE S-METHYLTRANSFERASE-LIKE ISOFORM 1"/>
    <property type="match status" value="1"/>
</dbReference>
<feature type="binding site" evidence="5">
    <location>
        <position position="368"/>
    </location>
    <ligand>
        <name>Zn(2+)</name>
        <dbReference type="ChEBI" id="CHEBI:29105"/>
    </ligand>
</feature>
<dbReference type="GO" id="GO:0009086">
    <property type="term" value="P:methionine biosynthetic process"/>
    <property type="evidence" value="ECO:0007669"/>
    <property type="project" value="TreeGrafter"/>
</dbReference>
<evidence type="ECO:0000313" key="7">
    <source>
        <dbReference type="EMBL" id="KKK23057.1"/>
    </source>
</evidence>
<dbReference type="PANTHER" id="PTHR46015">
    <property type="entry name" value="ZGC:172121"/>
    <property type="match status" value="1"/>
</dbReference>
<accession>A0A0F8XHJ0</accession>
<evidence type="ECO:0000256" key="5">
    <source>
        <dbReference type="PROSITE-ProRule" id="PRU00333"/>
    </source>
</evidence>
<dbReference type="GO" id="GO:0008898">
    <property type="term" value="F:S-adenosylmethionine-homocysteine S-methyltransferase activity"/>
    <property type="evidence" value="ECO:0007669"/>
    <property type="project" value="TreeGrafter"/>
</dbReference>
<dbReference type="GO" id="GO:0046872">
    <property type="term" value="F:metal ion binding"/>
    <property type="evidence" value="ECO:0007669"/>
    <property type="project" value="UniProtKB-KW"/>
</dbReference>
<keyword evidence="1 5" id="KW-0489">Methyltransferase</keyword>
<dbReference type="InterPro" id="IPR051486">
    <property type="entry name" value="Hcy_S-methyltransferase"/>
</dbReference>
<evidence type="ECO:0000256" key="4">
    <source>
        <dbReference type="ARBA" id="ARBA00022833"/>
    </source>
</evidence>
<dbReference type="GO" id="GO:0032259">
    <property type="term" value="P:methylation"/>
    <property type="evidence" value="ECO:0007669"/>
    <property type="project" value="UniProtKB-KW"/>
</dbReference>
<dbReference type="STRING" id="308745.A0A0F8XHJ0"/>
<dbReference type="Pfam" id="PF02574">
    <property type="entry name" value="S-methyl_trans"/>
    <property type="match status" value="1"/>
</dbReference>
<dbReference type="Proteomes" id="UP000034291">
    <property type="component" value="Unassembled WGS sequence"/>
</dbReference>
<organism evidence="7 8">
    <name type="scientific">Aspergillus rambellii</name>
    <dbReference type="NCBI Taxonomy" id="308745"/>
    <lineage>
        <taxon>Eukaryota</taxon>
        <taxon>Fungi</taxon>
        <taxon>Dikarya</taxon>
        <taxon>Ascomycota</taxon>
        <taxon>Pezizomycotina</taxon>
        <taxon>Eurotiomycetes</taxon>
        <taxon>Eurotiomycetidae</taxon>
        <taxon>Eurotiales</taxon>
        <taxon>Aspergillaceae</taxon>
        <taxon>Aspergillus</taxon>
        <taxon>Aspergillus subgen. Nidulantes</taxon>
    </lineage>
</organism>
<reference evidence="7 8" key="1">
    <citation type="submission" date="2015-02" db="EMBL/GenBank/DDBJ databases">
        <title>Draft Genome Sequences of Two Closely-Related Aflatoxigenic Aspergillus Species Obtained from the Cote d'Ivoire.</title>
        <authorList>
            <person name="Moore G.G."/>
            <person name="Beltz S.B."/>
            <person name="Mack B.M."/>
        </authorList>
    </citation>
    <scope>NUCLEOTIDE SEQUENCE [LARGE SCALE GENOMIC DNA]</scope>
    <source>
        <strain evidence="7 8">SRRC1468</strain>
    </source>
</reference>
<dbReference type="AlphaFoldDB" id="A0A0F8XHJ0"/>
<keyword evidence="2 5" id="KW-0808">Transferase</keyword>
<evidence type="ECO:0000313" key="8">
    <source>
        <dbReference type="Proteomes" id="UP000034291"/>
    </source>
</evidence>
<feature type="binding site" evidence="5">
    <location>
        <position position="271"/>
    </location>
    <ligand>
        <name>Zn(2+)</name>
        <dbReference type="ChEBI" id="CHEBI:29105"/>
    </ligand>
</feature>
<protein>
    <recommendedName>
        <fullName evidence="6">Hcy-binding domain-containing protein</fullName>
    </recommendedName>
</protein>